<proteinExistence type="inferred from homology"/>
<feature type="domain" description="ATP synthase F1 complex delta/epsilon subunit N-terminal" evidence="8">
    <location>
        <begin position="1"/>
        <end position="79"/>
    </location>
</feature>
<sequence length="130" mass="14824">MHLKILLPFKIYAEIKDVRSLVVETTDGQYGYLPHRLDCVAIVVPGILFYKSDSQGSVYLATDEGVLRKTGKNVYLSVRDVIGGVELGELYKKIESEFLTLDEQEKEYKRTIALLESNFIKKYAESTIKE</sequence>
<keyword evidence="7" id="KW-0139">CF(1)</keyword>
<dbReference type="InterPro" id="IPR024037">
    <property type="entry name" value="Alt_ATP_synth_F1_esu"/>
</dbReference>
<comment type="similarity">
    <text evidence="3">Belongs to the ATPase epsilon chain family.</text>
</comment>
<dbReference type="InterPro" id="IPR001469">
    <property type="entry name" value="ATP_synth_F1_dsu/esu"/>
</dbReference>
<dbReference type="Gene3D" id="2.60.15.10">
    <property type="entry name" value="F0F1 ATP synthase delta/epsilon subunit, N-terminal"/>
    <property type="match status" value="1"/>
</dbReference>
<keyword evidence="10" id="KW-1185">Reference proteome</keyword>
<gene>
    <name evidence="9" type="ORF">MYP_2964</name>
</gene>
<evidence type="ECO:0000256" key="1">
    <source>
        <dbReference type="ARBA" id="ARBA00003543"/>
    </source>
</evidence>
<name>A0A098LFK1_9BACT</name>
<evidence type="ECO:0000256" key="5">
    <source>
        <dbReference type="ARBA" id="ARBA00023065"/>
    </source>
</evidence>
<reference evidence="9 10" key="1">
    <citation type="submission" date="2014-09" db="EMBL/GenBank/DDBJ databases">
        <title>Sporocytophaga myxococcoides PG-01 genome sequencing.</title>
        <authorList>
            <person name="Liu L."/>
            <person name="Gao P.J."/>
            <person name="Chen G.J."/>
            <person name="Wang L.S."/>
        </authorList>
    </citation>
    <scope>NUCLEOTIDE SEQUENCE [LARGE SCALE GENOMIC DNA]</scope>
    <source>
        <strain evidence="9 10">PG-01</strain>
    </source>
</reference>
<evidence type="ECO:0000313" key="10">
    <source>
        <dbReference type="Proteomes" id="UP000030185"/>
    </source>
</evidence>
<evidence type="ECO:0000259" key="8">
    <source>
        <dbReference type="Pfam" id="PF02823"/>
    </source>
</evidence>
<dbReference type="CDD" id="cd12152">
    <property type="entry name" value="F1-ATPase_delta"/>
    <property type="match status" value="1"/>
</dbReference>
<dbReference type="EMBL" id="BBLT01000005">
    <property type="protein sequence ID" value="GAL85735.1"/>
    <property type="molecule type" value="Genomic_DNA"/>
</dbReference>
<dbReference type="eggNOG" id="COG0355">
    <property type="taxonomic scope" value="Bacteria"/>
</dbReference>
<dbReference type="Pfam" id="PF02823">
    <property type="entry name" value="ATP-synt_DE_N"/>
    <property type="match status" value="1"/>
</dbReference>
<dbReference type="NCBIfam" id="NF004871">
    <property type="entry name" value="PRK06228.1"/>
    <property type="match status" value="1"/>
</dbReference>
<dbReference type="SUPFAM" id="SSF51344">
    <property type="entry name" value="Epsilon subunit of F1F0-ATP synthase N-terminal domain"/>
    <property type="match status" value="1"/>
</dbReference>
<comment type="function">
    <text evidence="1">Produces ATP from ADP in the presence of a proton gradient across the membrane.</text>
</comment>
<dbReference type="STRING" id="153721.MYP_2964"/>
<evidence type="ECO:0000256" key="4">
    <source>
        <dbReference type="ARBA" id="ARBA00022448"/>
    </source>
</evidence>
<evidence type="ECO:0000313" key="9">
    <source>
        <dbReference type="EMBL" id="GAL85735.1"/>
    </source>
</evidence>
<comment type="subcellular location">
    <subcellularLocation>
        <location evidence="2">Endomembrane system</location>
        <topology evidence="2">Peripheral membrane protein</topology>
    </subcellularLocation>
</comment>
<dbReference type="NCBIfam" id="TIGR03166">
    <property type="entry name" value="alt_F1F0_F1_eps"/>
    <property type="match status" value="1"/>
</dbReference>
<dbReference type="GO" id="GO:0045259">
    <property type="term" value="C:proton-transporting ATP synthase complex"/>
    <property type="evidence" value="ECO:0007669"/>
    <property type="project" value="UniProtKB-KW"/>
</dbReference>
<protein>
    <submittedName>
        <fullName evidence="9">Alternate F1F0 ATPase, F1 subunit epsilon</fullName>
    </submittedName>
</protein>
<dbReference type="AlphaFoldDB" id="A0A098LFK1"/>
<keyword evidence="4" id="KW-0813">Transport</keyword>
<dbReference type="GO" id="GO:0012505">
    <property type="term" value="C:endomembrane system"/>
    <property type="evidence" value="ECO:0007669"/>
    <property type="project" value="UniProtKB-SubCell"/>
</dbReference>
<evidence type="ECO:0000256" key="3">
    <source>
        <dbReference type="ARBA" id="ARBA00005712"/>
    </source>
</evidence>
<dbReference type="GO" id="GO:0046933">
    <property type="term" value="F:proton-transporting ATP synthase activity, rotational mechanism"/>
    <property type="evidence" value="ECO:0007669"/>
    <property type="project" value="InterPro"/>
</dbReference>
<evidence type="ECO:0000256" key="7">
    <source>
        <dbReference type="ARBA" id="ARBA00023196"/>
    </source>
</evidence>
<organism evidence="9 10">
    <name type="scientific">Sporocytophaga myxococcoides</name>
    <dbReference type="NCBI Taxonomy" id="153721"/>
    <lineage>
        <taxon>Bacteria</taxon>
        <taxon>Pseudomonadati</taxon>
        <taxon>Bacteroidota</taxon>
        <taxon>Cytophagia</taxon>
        <taxon>Cytophagales</taxon>
        <taxon>Cytophagaceae</taxon>
        <taxon>Sporocytophaga</taxon>
    </lineage>
</organism>
<keyword evidence="5" id="KW-0406">Ion transport</keyword>
<dbReference type="InterPro" id="IPR036771">
    <property type="entry name" value="ATPsynth_dsu/esu_N"/>
</dbReference>
<evidence type="ECO:0000256" key="6">
    <source>
        <dbReference type="ARBA" id="ARBA00023136"/>
    </source>
</evidence>
<evidence type="ECO:0000256" key="2">
    <source>
        <dbReference type="ARBA" id="ARBA00004184"/>
    </source>
</evidence>
<dbReference type="Proteomes" id="UP000030185">
    <property type="component" value="Unassembled WGS sequence"/>
</dbReference>
<dbReference type="OrthoDB" id="9804110at2"/>
<keyword evidence="6" id="KW-0472">Membrane</keyword>
<keyword evidence="7" id="KW-0066">ATP synthesis</keyword>
<dbReference type="InterPro" id="IPR020546">
    <property type="entry name" value="ATP_synth_F1_dsu/esu_N"/>
</dbReference>
<accession>A0A098LFK1</accession>
<comment type="caution">
    <text evidence="9">The sequence shown here is derived from an EMBL/GenBank/DDBJ whole genome shotgun (WGS) entry which is preliminary data.</text>
</comment>